<proteinExistence type="inferred from homology"/>
<name>A0A1R1JLA2_ALCXX</name>
<evidence type="ECO:0000256" key="1">
    <source>
        <dbReference type="ARBA" id="ARBA00010617"/>
    </source>
</evidence>
<dbReference type="CDD" id="cd11036">
    <property type="entry name" value="AknT-like"/>
    <property type="match status" value="1"/>
</dbReference>
<dbReference type="PANTHER" id="PTHR46696">
    <property type="entry name" value="P450, PUTATIVE (EUROFUNG)-RELATED"/>
    <property type="match status" value="1"/>
</dbReference>
<dbReference type="GO" id="GO:0016705">
    <property type="term" value="F:oxidoreductase activity, acting on paired donors, with incorporation or reduction of molecular oxygen"/>
    <property type="evidence" value="ECO:0007669"/>
    <property type="project" value="InterPro"/>
</dbReference>
<evidence type="ECO:0000313" key="3">
    <source>
        <dbReference type="Proteomes" id="UP000187251"/>
    </source>
</evidence>
<dbReference type="InterPro" id="IPR036396">
    <property type="entry name" value="Cyt_P450_sf"/>
</dbReference>
<reference evidence="2 3" key="1">
    <citation type="submission" date="2016-09" db="EMBL/GenBank/DDBJ databases">
        <title>Phylogenomics of Achromobacter.</title>
        <authorList>
            <person name="Jeukens J."/>
            <person name="Freschi L."/>
            <person name="Vincent A.T."/>
            <person name="Emond-Rheault J.-G."/>
            <person name="Kukavica-Ibrulj I."/>
            <person name="Charette S.J."/>
            <person name="Levesque R.C."/>
        </authorList>
    </citation>
    <scope>NUCLEOTIDE SEQUENCE [LARGE SCALE GENOMIC DNA]</scope>
    <source>
        <strain evidence="2 3">AUS488</strain>
    </source>
</reference>
<dbReference type="AlphaFoldDB" id="A0A1R1JLA2"/>
<accession>A0A1R1JLA2</accession>
<evidence type="ECO:0000313" key="2">
    <source>
        <dbReference type="EMBL" id="OMG77935.1"/>
    </source>
</evidence>
<gene>
    <name evidence="2" type="ORF">BIZ92_16115</name>
</gene>
<dbReference type="GO" id="GO:0020037">
    <property type="term" value="F:heme binding"/>
    <property type="evidence" value="ECO:0007669"/>
    <property type="project" value="InterPro"/>
</dbReference>
<dbReference type="PANTHER" id="PTHR46696:SF1">
    <property type="entry name" value="CYTOCHROME P450 YJIB-RELATED"/>
    <property type="match status" value="1"/>
</dbReference>
<dbReference type="RefSeq" id="WP_076415756.1">
    <property type="nucleotide sequence ID" value="NZ_AP028040.1"/>
</dbReference>
<dbReference type="GO" id="GO:0004497">
    <property type="term" value="F:monooxygenase activity"/>
    <property type="evidence" value="ECO:0007669"/>
    <property type="project" value="InterPro"/>
</dbReference>
<sequence length="372" mass="39300">MSTPFPTDPLQAVTHADPYPYYAALARDRPLYRDARLGLWVASAPTTIRDIMRHPAARVRPMAEPVPKGIAAGPAGLLFGRFLRMNDGPRQARLKTLFGAFLARQAPLAPAPDWPRLQMSTGSAGAIDRYLHAAPVFAQACALGLPGAVAADCAREVGAFLAALPPAAPKDRVAAGHTAAERLLTRLRAHLDDRAASPALRELRGQGADAGVEPALLAANLAGLLFQSSEAGAGLLGNALLRAGRQRAGAALTLAQAWELVDATLRHDPPIHNTRRFLAGPIELDGQLMQAGETVLLVLAAAAMAQPEAHWTFGAQGHACPGRDAARRDAAGALVHLLRAGVDGAALAARFRYRPLPNARIPQFDFTEEPTP</sequence>
<dbReference type="Proteomes" id="UP000187251">
    <property type="component" value="Unassembled WGS sequence"/>
</dbReference>
<organism evidence="2 3">
    <name type="scientific">Alcaligenes xylosoxydans xylosoxydans</name>
    <name type="common">Achromobacter xylosoxidans</name>
    <dbReference type="NCBI Taxonomy" id="85698"/>
    <lineage>
        <taxon>Bacteria</taxon>
        <taxon>Pseudomonadati</taxon>
        <taxon>Pseudomonadota</taxon>
        <taxon>Betaproteobacteria</taxon>
        <taxon>Burkholderiales</taxon>
        <taxon>Alcaligenaceae</taxon>
        <taxon>Achromobacter</taxon>
    </lineage>
</organism>
<comment type="caution">
    <text evidence="2">The sequence shown here is derived from an EMBL/GenBank/DDBJ whole genome shotgun (WGS) entry which is preliminary data.</text>
</comment>
<protein>
    <submittedName>
        <fullName evidence="2">Cytochrome</fullName>
    </submittedName>
</protein>
<dbReference type="GO" id="GO:0005506">
    <property type="term" value="F:iron ion binding"/>
    <property type="evidence" value="ECO:0007669"/>
    <property type="project" value="InterPro"/>
</dbReference>
<dbReference type="Gene3D" id="1.10.630.10">
    <property type="entry name" value="Cytochrome P450"/>
    <property type="match status" value="1"/>
</dbReference>
<comment type="similarity">
    <text evidence="1">Belongs to the cytochrome P450 family.</text>
</comment>
<dbReference type="OrthoDB" id="4168525at2"/>
<dbReference type="EMBL" id="MJMN01000057">
    <property type="protein sequence ID" value="OMG77935.1"/>
    <property type="molecule type" value="Genomic_DNA"/>
</dbReference>
<dbReference type="SUPFAM" id="SSF48264">
    <property type="entry name" value="Cytochrome P450"/>
    <property type="match status" value="1"/>
</dbReference>